<dbReference type="CDD" id="cd00408">
    <property type="entry name" value="DHDPS-like"/>
    <property type="match status" value="1"/>
</dbReference>
<evidence type="ECO:0000313" key="7">
    <source>
        <dbReference type="Proteomes" id="UP000192343"/>
    </source>
</evidence>
<organism evidence="6 7">
    <name type="scientific">Marispirochaeta aestuarii</name>
    <dbReference type="NCBI Taxonomy" id="1963862"/>
    <lineage>
        <taxon>Bacteria</taxon>
        <taxon>Pseudomonadati</taxon>
        <taxon>Spirochaetota</taxon>
        <taxon>Spirochaetia</taxon>
        <taxon>Spirochaetales</taxon>
        <taxon>Spirochaetaceae</taxon>
        <taxon>Marispirochaeta</taxon>
    </lineage>
</organism>
<sequence>MSISTFVALVTAFREDESVNFEKIRDEARRQIAAGNDIFACGTNGDFSSLTFDEKVKVVESCAAVTQGKNRLIANAGCPSTHETILLAREFARIGVEAVAAITPYFISCTQEGLYRHYSRIADSLPVPVFIYEIPARTGNSIDVDTVARLAKHPNVKGVKDSSGKKERLDALAQVVAENPGFELYAGTDSLILYGLRKGASGCVSGLANVIPSWIRNVADSFESGDAEAADAAQERVNRFREALYAPGYPPAMVKRILYLLDREVGNNRLPSLVPSTEVDAALNEVIDNFGLERAWHA</sequence>
<dbReference type="RefSeq" id="WP_083048126.1">
    <property type="nucleotide sequence ID" value="NZ_MWQY01000002.1"/>
</dbReference>
<dbReference type="Pfam" id="PF00701">
    <property type="entry name" value="DHDPS"/>
    <property type="match status" value="1"/>
</dbReference>
<dbReference type="EMBL" id="MWQY01000002">
    <property type="protein sequence ID" value="ORC37955.1"/>
    <property type="molecule type" value="Genomic_DNA"/>
</dbReference>
<protein>
    <submittedName>
        <fullName evidence="6">Dihydrodipicolinate synthase family protein</fullName>
    </submittedName>
</protein>
<feature type="binding site" evidence="5">
    <location>
        <position position="204"/>
    </location>
    <ligand>
        <name>pyruvate</name>
        <dbReference type="ChEBI" id="CHEBI:15361"/>
    </ligand>
</feature>
<evidence type="ECO:0000256" key="5">
    <source>
        <dbReference type="PIRSR" id="PIRSR001365-2"/>
    </source>
</evidence>
<dbReference type="STRING" id="1963862.B4O97_02870"/>
<dbReference type="Gene3D" id="3.20.20.70">
    <property type="entry name" value="Aldolase class I"/>
    <property type="match status" value="1"/>
</dbReference>
<keyword evidence="2 3" id="KW-0456">Lyase</keyword>
<evidence type="ECO:0000256" key="4">
    <source>
        <dbReference type="PIRSR" id="PIRSR001365-1"/>
    </source>
</evidence>
<gene>
    <name evidence="6" type="ORF">B4O97_02870</name>
</gene>
<evidence type="ECO:0000256" key="2">
    <source>
        <dbReference type="ARBA" id="ARBA00023239"/>
    </source>
</evidence>
<feature type="active site" description="Proton donor/acceptor" evidence="4">
    <location>
        <position position="132"/>
    </location>
</feature>
<evidence type="ECO:0000313" key="6">
    <source>
        <dbReference type="EMBL" id="ORC37955.1"/>
    </source>
</evidence>
<keyword evidence="7" id="KW-1185">Reference proteome</keyword>
<feature type="active site" description="Schiff-base intermediate with substrate" evidence="4">
    <location>
        <position position="160"/>
    </location>
</feature>
<accession>A0A1Y1S2D8</accession>
<dbReference type="SMART" id="SM01130">
    <property type="entry name" value="DHDPS"/>
    <property type="match status" value="1"/>
</dbReference>
<evidence type="ECO:0000256" key="3">
    <source>
        <dbReference type="PIRNR" id="PIRNR001365"/>
    </source>
</evidence>
<dbReference type="PIRSF" id="PIRSF001365">
    <property type="entry name" value="DHDPS"/>
    <property type="match status" value="1"/>
</dbReference>
<dbReference type="InterPro" id="IPR002220">
    <property type="entry name" value="DapA-like"/>
</dbReference>
<reference evidence="6 7" key="1">
    <citation type="submission" date="2017-03" db="EMBL/GenBank/DDBJ databases">
        <title>Draft Genome sequence of Marispirochaeta sp. strain JC444.</title>
        <authorList>
            <person name="Shivani Y."/>
            <person name="Subhash Y."/>
            <person name="Sasikala C."/>
            <person name="Ramana C."/>
        </authorList>
    </citation>
    <scope>NUCLEOTIDE SEQUENCE [LARGE SCALE GENOMIC DNA]</scope>
    <source>
        <strain evidence="6 7">JC444</strain>
    </source>
</reference>
<dbReference type="GO" id="GO:0008840">
    <property type="term" value="F:4-hydroxy-tetrahydrodipicolinate synthase activity"/>
    <property type="evidence" value="ECO:0007669"/>
    <property type="project" value="TreeGrafter"/>
</dbReference>
<dbReference type="InterPro" id="IPR013785">
    <property type="entry name" value="Aldolase_TIM"/>
</dbReference>
<dbReference type="AlphaFoldDB" id="A0A1Y1S2D8"/>
<dbReference type="SUPFAM" id="SSF51569">
    <property type="entry name" value="Aldolase"/>
    <property type="match status" value="1"/>
</dbReference>
<name>A0A1Y1S2D8_9SPIO</name>
<comment type="caution">
    <text evidence="6">The sequence shown here is derived from an EMBL/GenBank/DDBJ whole genome shotgun (WGS) entry which is preliminary data.</text>
</comment>
<dbReference type="OrthoDB" id="9782828at2"/>
<dbReference type="Proteomes" id="UP000192343">
    <property type="component" value="Unassembled WGS sequence"/>
</dbReference>
<comment type="similarity">
    <text evidence="1 3">Belongs to the DapA family.</text>
</comment>
<dbReference type="PANTHER" id="PTHR12128">
    <property type="entry name" value="DIHYDRODIPICOLINATE SYNTHASE"/>
    <property type="match status" value="1"/>
</dbReference>
<dbReference type="PANTHER" id="PTHR12128:SF66">
    <property type="entry name" value="4-HYDROXY-2-OXOGLUTARATE ALDOLASE, MITOCHONDRIAL"/>
    <property type="match status" value="1"/>
</dbReference>
<evidence type="ECO:0000256" key="1">
    <source>
        <dbReference type="ARBA" id="ARBA00007592"/>
    </source>
</evidence>
<proteinExistence type="inferred from homology"/>
<dbReference type="PRINTS" id="PR00146">
    <property type="entry name" value="DHPICSNTHASE"/>
</dbReference>